<proteinExistence type="predicted"/>
<feature type="transmembrane region" description="Helical" evidence="8">
    <location>
        <begin position="367"/>
        <end position="385"/>
    </location>
</feature>
<organism evidence="9">
    <name type="scientific">freshwater metagenome</name>
    <dbReference type="NCBI Taxonomy" id="449393"/>
    <lineage>
        <taxon>unclassified sequences</taxon>
        <taxon>metagenomes</taxon>
        <taxon>ecological metagenomes</taxon>
    </lineage>
</organism>
<feature type="transmembrane region" description="Helical" evidence="8">
    <location>
        <begin position="391"/>
        <end position="411"/>
    </location>
</feature>
<keyword evidence="7 8" id="KW-0472">Membrane</keyword>
<feature type="transmembrane region" description="Helical" evidence="8">
    <location>
        <begin position="264"/>
        <end position="286"/>
    </location>
</feature>
<evidence type="ECO:0000256" key="7">
    <source>
        <dbReference type="ARBA" id="ARBA00023136"/>
    </source>
</evidence>
<evidence type="ECO:0000256" key="4">
    <source>
        <dbReference type="ARBA" id="ARBA00022960"/>
    </source>
</evidence>
<protein>
    <submittedName>
        <fullName evidence="9">Unannotated protein</fullName>
    </submittedName>
</protein>
<dbReference type="PANTHER" id="PTHR47019">
    <property type="entry name" value="LIPID II FLIPPASE MURJ"/>
    <property type="match status" value="1"/>
</dbReference>
<feature type="transmembrane region" description="Helical" evidence="8">
    <location>
        <begin position="227"/>
        <end position="249"/>
    </location>
</feature>
<evidence type="ECO:0000256" key="8">
    <source>
        <dbReference type="SAM" id="Phobius"/>
    </source>
</evidence>
<keyword evidence="3 8" id="KW-0812">Transmembrane</keyword>
<evidence type="ECO:0000256" key="2">
    <source>
        <dbReference type="ARBA" id="ARBA00022475"/>
    </source>
</evidence>
<evidence type="ECO:0000256" key="3">
    <source>
        <dbReference type="ARBA" id="ARBA00022692"/>
    </source>
</evidence>
<comment type="subcellular location">
    <subcellularLocation>
        <location evidence="1">Cell membrane</location>
        <topology evidence="1">Multi-pass membrane protein</topology>
    </subcellularLocation>
</comment>
<dbReference type="Pfam" id="PF03023">
    <property type="entry name" value="MurJ"/>
    <property type="match status" value="1"/>
</dbReference>
<reference evidence="9" key="1">
    <citation type="submission" date="2020-05" db="EMBL/GenBank/DDBJ databases">
        <authorList>
            <person name="Chiriac C."/>
            <person name="Salcher M."/>
            <person name="Ghai R."/>
            <person name="Kavagutti S V."/>
        </authorList>
    </citation>
    <scope>NUCLEOTIDE SEQUENCE</scope>
</reference>
<dbReference type="GO" id="GO:0009252">
    <property type="term" value="P:peptidoglycan biosynthetic process"/>
    <property type="evidence" value="ECO:0007669"/>
    <property type="project" value="UniProtKB-KW"/>
</dbReference>
<dbReference type="GO" id="GO:0015648">
    <property type="term" value="F:lipid-linked peptidoglycan transporter activity"/>
    <property type="evidence" value="ECO:0007669"/>
    <property type="project" value="TreeGrafter"/>
</dbReference>
<accession>A0A6J6GWX1</accession>
<keyword evidence="2" id="KW-1003">Cell membrane</keyword>
<feature type="transmembrane region" description="Helical" evidence="8">
    <location>
        <begin position="185"/>
        <end position="206"/>
    </location>
</feature>
<gene>
    <name evidence="9" type="ORF">UFOPK1852_00332</name>
</gene>
<dbReference type="EMBL" id="CAEZUS010000034">
    <property type="protein sequence ID" value="CAB4604850.1"/>
    <property type="molecule type" value="Genomic_DNA"/>
</dbReference>
<dbReference type="GO" id="GO:0034204">
    <property type="term" value="P:lipid translocation"/>
    <property type="evidence" value="ECO:0007669"/>
    <property type="project" value="TreeGrafter"/>
</dbReference>
<keyword evidence="5" id="KW-0573">Peptidoglycan synthesis</keyword>
<feature type="transmembrane region" description="Helical" evidence="8">
    <location>
        <begin position="95"/>
        <end position="118"/>
    </location>
</feature>
<evidence type="ECO:0000313" key="9">
    <source>
        <dbReference type="EMBL" id="CAB4604850.1"/>
    </source>
</evidence>
<dbReference type="GO" id="GO:0005886">
    <property type="term" value="C:plasma membrane"/>
    <property type="evidence" value="ECO:0007669"/>
    <property type="project" value="UniProtKB-SubCell"/>
</dbReference>
<dbReference type="InterPro" id="IPR004268">
    <property type="entry name" value="MurJ"/>
</dbReference>
<feature type="transmembrane region" description="Helical" evidence="8">
    <location>
        <begin position="323"/>
        <end position="347"/>
    </location>
</feature>
<feature type="transmembrane region" description="Helical" evidence="8">
    <location>
        <begin position="139"/>
        <end position="165"/>
    </location>
</feature>
<dbReference type="AlphaFoldDB" id="A0A6J6GWX1"/>
<feature type="transmembrane region" description="Helical" evidence="8">
    <location>
        <begin position="298"/>
        <end position="317"/>
    </location>
</feature>
<keyword evidence="6 8" id="KW-1133">Transmembrane helix</keyword>
<dbReference type="InterPro" id="IPR051050">
    <property type="entry name" value="Lipid_II_flippase_MurJ/MviN"/>
</dbReference>
<evidence type="ECO:0000256" key="1">
    <source>
        <dbReference type="ARBA" id="ARBA00004651"/>
    </source>
</evidence>
<dbReference type="PANTHER" id="PTHR47019:SF1">
    <property type="entry name" value="LIPID II FLIPPASE MURJ"/>
    <property type="match status" value="1"/>
</dbReference>
<name>A0A6J6GWX1_9ZZZZ</name>
<feature type="transmembrane region" description="Helical" evidence="8">
    <location>
        <begin position="60"/>
        <end position="83"/>
    </location>
</feature>
<keyword evidence="4" id="KW-0133">Cell shape</keyword>
<dbReference type="GO" id="GO:0008360">
    <property type="term" value="P:regulation of cell shape"/>
    <property type="evidence" value="ECO:0007669"/>
    <property type="project" value="UniProtKB-KW"/>
</dbReference>
<feature type="transmembrane region" description="Helical" evidence="8">
    <location>
        <begin position="30"/>
        <end position="48"/>
    </location>
</feature>
<evidence type="ECO:0000256" key="5">
    <source>
        <dbReference type="ARBA" id="ARBA00022984"/>
    </source>
</evidence>
<sequence>MIFAPILVRIYAPEFPTVGFENEYRITVAFMRYCLPQIFFLGLYAMLGQVANARGSFAPLMWAPILNNLVGVILLGGFLYFAPDITASTITDTQIAVLGWGTTLGVVVQALVLIPVVARTKIKLRLKFGVAGLGKSFKLAGWTLIYVLISQLGYLVTVNVATSAAVRSAQEGITRGVGFTPYSNAYLIMLLPYSIVTISIITALLPHLSRLVISKDFDEVKAQLIRAIRLVGVITIPSAVGLAFFGSLITEVLFFGIPRSDSSYIGHVLSALSFGLIAFSINIILIRGFNAFEDTKTQVVSIFIINLISVALSYLFLNTVENQYVTIFLGLAFSISYIIGIMITINLIKKHIGKMQYSQFMGQHLKLIIASVVSMGPIFALNQILNWHGPFALLLILTASSLGYFLVAKLLRIPEISMISGMLRSSRGTSRNLE</sequence>
<evidence type="ECO:0000256" key="6">
    <source>
        <dbReference type="ARBA" id="ARBA00022989"/>
    </source>
</evidence>